<reference evidence="2 3" key="1">
    <citation type="journal article" date="2020" name="Mol. Biol. Evol.">
        <title>Distinct Expression and Methylation Patterns for Genes with Different Fates following a Single Whole-Genome Duplication in Flowering Plants.</title>
        <authorList>
            <person name="Shi T."/>
            <person name="Rahmani R.S."/>
            <person name="Gugger P.F."/>
            <person name="Wang M."/>
            <person name="Li H."/>
            <person name="Zhang Y."/>
            <person name="Li Z."/>
            <person name="Wang Q."/>
            <person name="Van de Peer Y."/>
            <person name="Marchal K."/>
            <person name="Chen J."/>
        </authorList>
    </citation>
    <scope>NUCLEOTIDE SEQUENCE [LARGE SCALE GENOMIC DNA]</scope>
    <source>
        <tissue evidence="2">Leaf</tissue>
    </source>
</reference>
<accession>A0A822Z9P3</accession>
<keyword evidence="1" id="KW-0812">Transmembrane</keyword>
<dbReference type="Proteomes" id="UP000607653">
    <property type="component" value="Unassembled WGS sequence"/>
</dbReference>
<gene>
    <name evidence="2" type="ORF">HUJ06_008889</name>
</gene>
<evidence type="ECO:0000313" key="2">
    <source>
        <dbReference type="EMBL" id="DAD38248.1"/>
    </source>
</evidence>
<keyword evidence="1" id="KW-0472">Membrane</keyword>
<proteinExistence type="predicted"/>
<comment type="caution">
    <text evidence="2">The sequence shown here is derived from an EMBL/GenBank/DDBJ whole genome shotgun (WGS) entry which is preliminary data.</text>
</comment>
<sequence>MDRKIVKLWIRTKISDSEVLRRQGSEISWGSFPFLLFSLAFFLVFCTEKKRKRESRE</sequence>
<name>A0A822Z9P3_NELNU</name>
<evidence type="ECO:0000313" key="3">
    <source>
        <dbReference type="Proteomes" id="UP000607653"/>
    </source>
</evidence>
<feature type="transmembrane region" description="Helical" evidence="1">
    <location>
        <begin position="27"/>
        <end position="46"/>
    </location>
</feature>
<protein>
    <submittedName>
        <fullName evidence="2">Uncharacterized protein</fullName>
    </submittedName>
</protein>
<dbReference type="AlphaFoldDB" id="A0A822Z9P3"/>
<organism evidence="2 3">
    <name type="scientific">Nelumbo nucifera</name>
    <name type="common">Sacred lotus</name>
    <dbReference type="NCBI Taxonomy" id="4432"/>
    <lineage>
        <taxon>Eukaryota</taxon>
        <taxon>Viridiplantae</taxon>
        <taxon>Streptophyta</taxon>
        <taxon>Embryophyta</taxon>
        <taxon>Tracheophyta</taxon>
        <taxon>Spermatophyta</taxon>
        <taxon>Magnoliopsida</taxon>
        <taxon>Proteales</taxon>
        <taxon>Nelumbonaceae</taxon>
        <taxon>Nelumbo</taxon>
    </lineage>
</organism>
<evidence type="ECO:0000256" key="1">
    <source>
        <dbReference type="SAM" id="Phobius"/>
    </source>
</evidence>
<keyword evidence="1" id="KW-1133">Transmembrane helix</keyword>
<keyword evidence="3" id="KW-1185">Reference proteome</keyword>
<dbReference type="EMBL" id="DUZY01000004">
    <property type="protein sequence ID" value="DAD38248.1"/>
    <property type="molecule type" value="Genomic_DNA"/>
</dbReference>